<dbReference type="RefSeq" id="WP_275277252.1">
    <property type="nucleotide sequence ID" value="NZ_CP119108.1"/>
</dbReference>
<organism evidence="2 3">
    <name type="scientific">Microbacterium horticulturae</name>
    <dbReference type="NCBI Taxonomy" id="3028316"/>
    <lineage>
        <taxon>Bacteria</taxon>
        <taxon>Bacillati</taxon>
        <taxon>Actinomycetota</taxon>
        <taxon>Actinomycetes</taxon>
        <taxon>Micrococcales</taxon>
        <taxon>Microbacteriaceae</taxon>
        <taxon>Microbacterium</taxon>
    </lineage>
</organism>
<name>A0ABY8BUQ6_9MICO</name>
<dbReference type="EMBL" id="CP119108">
    <property type="protein sequence ID" value="WEG07914.1"/>
    <property type="molecule type" value="Genomic_DNA"/>
</dbReference>
<evidence type="ECO:0000313" key="3">
    <source>
        <dbReference type="Proteomes" id="UP001214553"/>
    </source>
</evidence>
<protein>
    <submittedName>
        <fullName evidence="2">Polysaccharide pyruvyl transferase family protein</fullName>
    </submittedName>
</protein>
<sequence>MSLTRYLLRAAKDPRTAISAEAALAYGHSGVFGSNVGNLLFADSVHRLLSTPDNDVVADSYVTEKYSTRRHIARIDREFDHFVIPLANAFRRRFLDPLRRLTEVIEGLTIPVTVVGVGAQFGIERDTILSDDIEVVVTRFARAVLDHSAKIGVRGDQTRLFLRRLGFGDEHVEVIGCPAVYLRGPENTVVVGDAPTPDSGIAMSISPYAKQVVPFVRRTLDTYRNAVYFPQNHTDLALMLWGEDLPGKYDPVLPTHTRHVLYREGRMRFPLDSRTWVDSLSEFDYAVGTRIHGTIAALLSRTPATILPFDSRTLELAEYHEIPRHKLATAGRKATVESLFAESDWSAYNRGLKPRFETLMRFFDVNGLTHIGQDGSANPAYEEQVAAAPFREPVRPLVPASPRYETDIADRVRWLRHRTTAAGIAAERTVRPSFSPLGYRPGRQQEPEVRRQLRAVVAGKRGEEAQIAALTAELDRRVAGGGVVAAPTQTPVGRLATARTHVRRLGRRILQG</sequence>
<dbReference type="Pfam" id="PF04230">
    <property type="entry name" value="PS_pyruv_trans"/>
    <property type="match status" value="1"/>
</dbReference>
<dbReference type="Proteomes" id="UP001214553">
    <property type="component" value="Chromosome"/>
</dbReference>
<feature type="domain" description="Polysaccharide pyruvyl transferase" evidence="1">
    <location>
        <begin position="35"/>
        <end position="307"/>
    </location>
</feature>
<keyword evidence="3" id="KW-1185">Reference proteome</keyword>
<accession>A0ABY8BUQ6</accession>
<dbReference type="GO" id="GO:0016740">
    <property type="term" value="F:transferase activity"/>
    <property type="evidence" value="ECO:0007669"/>
    <property type="project" value="UniProtKB-KW"/>
</dbReference>
<proteinExistence type="predicted"/>
<evidence type="ECO:0000259" key="1">
    <source>
        <dbReference type="Pfam" id="PF04230"/>
    </source>
</evidence>
<evidence type="ECO:0000313" key="2">
    <source>
        <dbReference type="EMBL" id="WEG07914.1"/>
    </source>
</evidence>
<reference evidence="2 3" key="1">
    <citation type="submission" date="2023-03" db="EMBL/GenBank/DDBJ databases">
        <title>Genome sequence of Microbacterium sp. KACC 23027.</title>
        <authorList>
            <person name="Kim S."/>
            <person name="Heo J."/>
            <person name="Kwon S.-W."/>
        </authorList>
    </citation>
    <scope>NUCLEOTIDE SEQUENCE [LARGE SCALE GENOMIC DNA]</scope>
    <source>
        <strain evidence="2 3">KACC 23027</strain>
    </source>
</reference>
<dbReference type="InterPro" id="IPR007345">
    <property type="entry name" value="Polysacch_pyruvyl_Trfase"/>
</dbReference>
<keyword evidence="2" id="KW-0808">Transferase</keyword>
<gene>
    <name evidence="2" type="ORF">PU630_11750</name>
</gene>